<dbReference type="HOGENOM" id="CLU_2378460_0_0_1"/>
<dbReference type="BioCyc" id="PCHR:PC12G01990-MONOMER"/>
<dbReference type="EMBL" id="AM920427">
    <property type="protein sequence ID" value="CAP79826.1"/>
    <property type="molecule type" value="Genomic_DNA"/>
</dbReference>
<dbReference type="Gene3D" id="1.20.1050.10">
    <property type="match status" value="1"/>
</dbReference>
<sequence>CAACDRPTDLKAAPLGVDQAVWSKDLIENAQTAYENIVPTFAEKSSVGDRIAIAGLSLILAACGGEKVGVGMRLCPVTSGIVRNLEEVNAVKLRH</sequence>
<evidence type="ECO:0000313" key="1">
    <source>
        <dbReference type="EMBL" id="CAP79826.1"/>
    </source>
</evidence>
<dbReference type="VEuPathDB" id="FungiDB:PCH_Pc12g01990"/>
<gene>
    <name evidence="1" type="ORF">Pc12g01990</name>
    <name evidence="1" type="ORF">PCH_Pc12g01990</name>
</gene>
<dbReference type="STRING" id="500485.B6GZE1"/>
<dbReference type="AlphaFoldDB" id="B6GZE1"/>
<keyword evidence="2" id="KW-1185">Reference proteome</keyword>
<protein>
    <submittedName>
        <fullName evidence="1">Pc12g01990 protein</fullName>
    </submittedName>
</protein>
<proteinExistence type="predicted"/>
<name>B6GZE1_PENRW</name>
<dbReference type="Proteomes" id="UP000000724">
    <property type="component" value="Contig Pc00c12"/>
</dbReference>
<dbReference type="OMA" id="TAHETII"/>
<organism evidence="1 2">
    <name type="scientific">Penicillium rubens (strain ATCC 28089 / DSM 1075 / NRRL 1951 / Wisconsin 54-1255)</name>
    <name type="common">Penicillium chrysogenum</name>
    <dbReference type="NCBI Taxonomy" id="500485"/>
    <lineage>
        <taxon>Eukaryota</taxon>
        <taxon>Fungi</taxon>
        <taxon>Dikarya</taxon>
        <taxon>Ascomycota</taxon>
        <taxon>Pezizomycotina</taxon>
        <taxon>Eurotiomycetes</taxon>
        <taxon>Eurotiomycetidae</taxon>
        <taxon>Eurotiales</taxon>
        <taxon>Aspergillaceae</taxon>
        <taxon>Penicillium</taxon>
        <taxon>Penicillium chrysogenum species complex</taxon>
    </lineage>
</organism>
<evidence type="ECO:0000313" key="2">
    <source>
        <dbReference type="Proteomes" id="UP000000724"/>
    </source>
</evidence>
<reference evidence="1 2" key="1">
    <citation type="journal article" date="2008" name="Nat. Biotechnol.">
        <title>Genome sequencing and analysis of the filamentous fungus Penicillium chrysogenum.</title>
        <authorList>
            <person name="van den Berg M.A."/>
            <person name="Albang R."/>
            <person name="Albermann K."/>
            <person name="Badger J.H."/>
            <person name="Daran J.-M."/>
            <person name="Driessen A.J.M."/>
            <person name="Garcia-Estrada C."/>
            <person name="Fedorova N.D."/>
            <person name="Harris D.M."/>
            <person name="Heijne W.H.M."/>
            <person name="Joardar V.S."/>
            <person name="Kiel J.A.K.W."/>
            <person name="Kovalchuk A."/>
            <person name="Martin J.F."/>
            <person name="Nierman W.C."/>
            <person name="Nijland J.G."/>
            <person name="Pronk J.T."/>
            <person name="Roubos J.A."/>
            <person name="van der Klei I.J."/>
            <person name="van Peij N.N.M.E."/>
            <person name="Veenhuis M."/>
            <person name="von Doehren H."/>
            <person name="Wagner C."/>
            <person name="Wortman J.R."/>
            <person name="Bovenberg R.A.L."/>
        </authorList>
    </citation>
    <scope>NUCLEOTIDE SEQUENCE [LARGE SCALE GENOMIC DNA]</scope>
    <source>
        <strain evidence="2">ATCC 28089 / DSM 1075 / NRRL 1951 / Wisconsin 54-1255</strain>
    </source>
</reference>
<accession>B6GZE1</accession>